<dbReference type="AlphaFoldDB" id="A0A133U594"/>
<organism evidence="3 4">
    <name type="scientific">candidate division MSBL1 archaeon SCGC-AAA259B11</name>
    <dbReference type="NCBI Taxonomy" id="1698260"/>
    <lineage>
        <taxon>Archaea</taxon>
        <taxon>Methanobacteriati</taxon>
        <taxon>Methanobacteriota</taxon>
        <taxon>candidate division MSBL1</taxon>
    </lineage>
</organism>
<dbReference type="InterPro" id="IPR003958">
    <property type="entry name" value="CBFA_NFYB_domain"/>
</dbReference>
<evidence type="ECO:0000256" key="1">
    <source>
        <dbReference type="SAM" id="MobiDB-lite"/>
    </source>
</evidence>
<dbReference type="GO" id="GO:0046982">
    <property type="term" value="F:protein heterodimerization activity"/>
    <property type="evidence" value="ECO:0007669"/>
    <property type="project" value="InterPro"/>
</dbReference>
<evidence type="ECO:0000313" key="3">
    <source>
        <dbReference type="EMBL" id="KXA89359.1"/>
    </source>
</evidence>
<dbReference type="Gene3D" id="1.10.20.10">
    <property type="entry name" value="Histone, subunit A"/>
    <property type="match status" value="1"/>
</dbReference>
<protein>
    <recommendedName>
        <fullName evidence="2">Transcription factor CBF/NF-Y/archaeal histone domain-containing protein</fullName>
    </recommendedName>
</protein>
<reference evidence="3 4" key="1">
    <citation type="journal article" date="2016" name="Sci. Rep.">
        <title>Metabolic traits of an uncultured archaeal lineage -MSBL1- from brine pools of the Red Sea.</title>
        <authorList>
            <person name="Mwirichia R."/>
            <person name="Alam I."/>
            <person name="Rashid M."/>
            <person name="Vinu M."/>
            <person name="Ba-Alawi W."/>
            <person name="Anthony Kamau A."/>
            <person name="Kamanda Ngugi D."/>
            <person name="Goker M."/>
            <person name="Klenk H.P."/>
            <person name="Bajic V."/>
            <person name="Stingl U."/>
        </authorList>
    </citation>
    <scope>NUCLEOTIDE SEQUENCE [LARGE SCALE GENOMIC DNA]</scope>
    <source>
        <strain evidence="3">SCGC-AAA259B11</strain>
    </source>
</reference>
<evidence type="ECO:0000313" key="4">
    <source>
        <dbReference type="Proteomes" id="UP000070184"/>
    </source>
</evidence>
<accession>A0A133U594</accession>
<feature type="region of interest" description="Disordered" evidence="1">
    <location>
        <begin position="1"/>
        <end position="20"/>
    </location>
</feature>
<feature type="domain" description="Transcription factor CBF/NF-Y/archaeal histone" evidence="2">
    <location>
        <begin position="42"/>
        <end position="101"/>
    </location>
</feature>
<keyword evidence="4" id="KW-1185">Reference proteome</keyword>
<comment type="caution">
    <text evidence="3">The sequence shown here is derived from an EMBL/GenBank/DDBJ whole genome shotgun (WGS) entry which is preliminary data.</text>
</comment>
<dbReference type="InterPro" id="IPR009072">
    <property type="entry name" value="Histone-fold"/>
</dbReference>
<gene>
    <name evidence="3" type="ORF">AKJ61_03030</name>
</gene>
<dbReference type="CDD" id="cd22909">
    <property type="entry name" value="HFD_archaea_histone-like"/>
    <property type="match status" value="1"/>
</dbReference>
<dbReference type="EMBL" id="LHXK01000040">
    <property type="protein sequence ID" value="KXA89359.1"/>
    <property type="molecule type" value="Genomic_DNA"/>
</dbReference>
<dbReference type="Proteomes" id="UP000070184">
    <property type="component" value="Unassembled WGS sequence"/>
</dbReference>
<dbReference type="SUPFAM" id="SSF47113">
    <property type="entry name" value="Histone-fold"/>
    <property type="match status" value="1"/>
</dbReference>
<evidence type="ECO:0000259" key="2">
    <source>
        <dbReference type="Pfam" id="PF00808"/>
    </source>
</evidence>
<dbReference type="Pfam" id="PF00808">
    <property type="entry name" value="CBFD_NFYB_HMF"/>
    <property type="match status" value="1"/>
</dbReference>
<sequence>MKKLPLNAPGLSPDEVKPRPPLTHAKLFTSRLKRVFEVMFLTELPKATIKRVFKDAGADRVSGDVPERVNEIVTEMAKAAVESAEEDGRKTVSPRDLKLVVVS</sequence>
<name>A0A133U594_9EURY</name>
<proteinExistence type="predicted"/>